<dbReference type="EMBL" id="BSRX01000009">
    <property type="protein sequence ID" value="GLW54014.1"/>
    <property type="molecule type" value="Genomic_DNA"/>
</dbReference>
<dbReference type="InterPro" id="IPR002104">
    <property type="entry name" value="Integrase_catalytic"/>
</dbReference>
<dbReference type="InterPro" id="IPR013762">
    <property type="entry name" value="Integrase-like_cat_sf"/>
</dbReference>
<evidence type="ECO:0000256" key="3">
    <source>
        <dbReference type="SAM" id="MobiDB-lite"/>
    </source>
</evidence>
<feature type="region of interest" description="Disordered" evidence="3">
    <location>
        <begin position="144"/>
        <end position="189"/>
    </location>
</feature>
<dbReference type="Proteomes" id="UP001165143">
    <property type="component" value="Unassembled WGS sequence"/>
</dbReference>
<evidence type="ECO:0000313" key="6">
    <source>
        <dbReference type="Proteomes" id="UP001165143"/>
    </source>
</evidence>
<dbReference type="SUPFAM" id="SSF56349">
    <property type="entry name" value="DNA breaking-rejoining enzymes"/>
    <property type="match status" value="1"/>
</dbReference>
<dbReference type="GO" id="GO:0015074">
    <property type="term" value="P:DNA integration"/>
    <property type="evidence" value="ECO:0007669"/>
    <property type="project" value="InterPro"/>
</dbReference>
<keyword evidence="1" id="KW-0238">DNA-binding</keyword>
<evidence type="ECO:0000313" key="5">
    <source>
        <dbReference type="EMBL" id="GLW54014.1"/>
    </source>
</evidence>
<dbReference type="PANTHER" id="PTHR30349">
    <property type="entry name" value="PHAGE INTEGRASE-RELATED"/>
    <property type="match status" value="1"/>
</dbReference>
<organism evidence="5 6">
    <name type="scientific">Kitasatospora phosalacinea</name>
    <dbReference type="NCBI Taxonomy" id="2065"/>
    <lineage>
        <taxon>Bacteria</taxon>
        <taxon>Bacillati</taxon>
        <taxon>Actinomycetota</taxon>
        <taxon>Actinomycetes</taxon>
        <taxon>Kitasatosporales</taxon>
        <taxon>Streptomycetaceae</taxon>
        <taxon>Kitasatospora</taxon>
    </lineage>
</organism>
<evidence type="ECO:0000256" key="2">
    <source>
        <dbReference type="ARBA" id="ARBA00023172"/>
    </source>
</evidence>
<dbReference type="InterPro" id="IPR010998">
    <property type="entry name" value="Integrase_recombinase_N"/>
</dbReference>
<dbReference type="GO" id="GO:0003677">
    <property type="term" value="F:DNA binding"/>
    <property type="evidence" value="ECO:0007669"/>
    <property type="project" value="UniProtKB-KW"/>
</dbReference>
<reference evidence="5" key="1">
    <citation type="submission" date="2023-02" db="EMBL/GenBank/DDBJ databases">
        <title>Kitasatospora phosalacinea NBRC 14362.</title>
        <authorList>
            <person name="Ichikawa N."/>
            <person name="Sato H."/>
            <person name="Tonouchi N."/>
        </authorList>
    </citation>
    <scope>NUCLEOTIDE SEQUENCE</scope>
    <source>
        <strain evidence="5">NBRC 14362</strain>
    </source>
</reference>
<protein>
    <submittedName>
        <fullName evidence="5">Integrase</fullName>
    </submittedName>
</protein>
<sequence length="402" mass="46555">MSEPYQLVDPAGAVVVEVALFFAELMACCKPATTIRSYGMDLLRWYRFLWALGISWNKATRAEARDFTRWFQVVDKPKKLHWRYERRGLAEAPVKSPKRPLPGTPNAVTGKPTPGRKYAPRTIAHSETVLRTYYDFHRDEGTGPILNPFPQDRRRQHQTARSNAHHNPMEPFRNEKRGRYRPSIPKQKPKRIPDELFNELFVKLKYNRDRALLAFWVSTGARSEELLTSRQKDASPGEQLVGVIRKGSRDYQRLPASPDAFVWLRLYQEELRRDGVPRGPGQPLWWTLRRPWRPLQYTAARAMFIRANKLLGANWTLHDLRHTASYRMARDKDLPLTDVQWVLGHSLLSTTQIYLPASEDEMIANLLAHHARQEQRRENPLPAPPSPGYNPQSMNILFGGPQ</sequence>
<keyword evidence="2" id="KW-0233">DNA recombination</keyword>
<gene>
    <name evidence="5" type="ORF">Kpho01_20250</name>
</gene>
<dbReference type="Gene3D" id="1.10.150.130">
    <property type="match status" value="1"/>
</dbReference>
<dbReference type="RefSeq" id="WP_199811214.1">
    <property type="nucleotide sequence ID" value="NZ_BSRX01000009.1"/>
</dbReference>
<feature type="region of interest" description="Disordered" evidence="3">
    <location>
        <begin position="371"/>
        <end position="402"/>
    </location>
</feature>
<dbReference type="CDD" id="cd00397">
    <property type="entry name" value="DNA_BRE_C"/>
    <property type="match status" value="1"/>
</dbReference>
<dbReference type="PANTHER" id="PTHR30349:SF81">
    <property type="entry name" value="TYROSINE RECOMBINASE XERC"/>
    <property type="match status" value="1"/>
</dbReference>
<accession>A0A9W6UMQ9</accession>
<evidence type="ECO:0000256" key="1">
    <source>
        <dbReference type="ARBA" id="ARBA00023125"/>
    </source>
</evidence>
<dbReference type="InterPro" id="IPR050090">
    <property type="entry name" value="Tyrosine_recombinase_XerCD"/>
</dbReference>
<dbReference type="Gene3D" id="1.10.443.10">
    <property type="entry name" value="Intergrase catalytic core"/>
    <property type="match status" value="1"/>
</dbReference>
<dbReference type="InterPro" id="IPR011010">
    <property type="entry name" value="DNA_brk_join_enz"/>
</dbReference>
<comment type="caution">
    <text evidence="5">The sequence shown here is derived from an EMBL/GenBank/DDBJ whole genome shotgun (WGS) entry which is preliminary data.</text>
</comment>
<dbReference type="PROSITE" id="PS51898">
    <property type="entry name" value="TYR_RECOMBINASE"/>
    <property type="match status" value="1"/>
</dbReference>
<feature type="region of interest" description="Disordered" evidence="3">
    <location>
        <begin position="91"/>
        <end position="119"/>
    </location>
</feature>
<feature type="domain" description="Tyr recombinase" evidence="4">
    <location>
        <begin position="187"/>
        <end position="368"/>
    </location>
</feature>
<dbReference type="Pfam" id="PF00589">
    <property type="entry name" value="Phage_integrase"/>
    <property type="match status" value="1"/>
</dbReference>
<proteinExistence type="predicted"/>
<name>A0A9W6UMQ9_9ACTN</name>
<dbReference type="GO" id="GO:0006310">
    <property type="term" value="P:DNA recombination"/>
    <property type="evidence" value="ECO:0007669"/>
    <property type="project" value="UniProtKB-KW"/>
</dbReference>
<dbReference type="AlphaFoldDB" id="A0A9W6UMQ9"/>
<evidence type="ECO:0000259" key="4">
    <source>
        <dbReference type="PROSITE" id="PS51898"/>
    </source>
</evidence>